<reference evidence="1 2" key="1">
    <citation type="submission" date="2015-11" db="EMBL/GenBank/DDBJ databases">
        <title>Exploring the genomic traits of fungus-feeding bacterial genus Collimonas.</title>
        <authorList>
            <person name="Song C."/>
            <person name="Schmidt R."/>
            <person name="de Jager V."/>
            <person name="Krzyzanowska D."/>
            <person name="Jongedijk E."/>
            <person name="Cankar K."/>
            <person name="Beekwilder J."/>
            <person name="van Veen A."/>
            <person name="de Boer W."/>
            <person name="van Veen J.A."/>
            <person name="Garbeva P."/>
        </authorList>
    </citation>
    <scope>NUCLEOTIDE SEQUENCE [LARGE SCALE GENOMIC DNA]</scope>
    <source>
        <strain evidence="1 2">Ter291</strain>
    </source>
</reference>
<evidence type="ECO:0000313" key="2">
    <source>
        <dbReference type="Proteomes" id="UP000074914"/>
    </source>
</evidence>
<gene>
    <name evidence="1" type="ORF">CPter291_0705</name>
</gene>
<sequence length="76" mass="8535">MGQILEEMKPEAAYFTEQGGQRSALLIVDIDDPAKIPTLAEPWFLTFNANVELKVIMTPEDLKRAGLEELGKKWST</sequence>
<keyword evidence="2" id="KW-1185">Reference proteome</keyword>
<dbReference type="Proteomes" id="UP000074914">
    <property type="component" value="Chromosome"/>
</dbReference>
<evidence type="ECO:0000313" key="1">
    <source>
        <dbReference type="EMBL" id="AMP12989.1"/>
    </source>
</evidence>
<proteinExistence type="predicted"/>
<name>A0ABM5Z201_9BURK</name>
<organism evidence="1 2">
    <name type="scientific">Collimonas pratensis</name>
    <dbReference type="NCBI Taxonomy" id="279113"/>
    <lineage>
        <taxon>Bacteria</taxon>
        <taxon>Pseudomonadati</taxon>
        <taxon>Pseudomonadota</taxon>
        <taxon>Betaproteobacteria</taxon>
        <taxon>Burkholderiales</taxon>
        <taxon>Oxalobacteraceae</taxon>
        <taxon>Collimonas</taxon>
    </lineage>
</organism>
<dbReference type="EMBL" id="CP013236">
    <property type="protein sequence ID" value="AMP12989.1"/>
    <property type="molecule type" value="Genomic_DNA"/>
</dbReference>
<evidence type="ECO:0008006" key="3">
    <source>
        <dbReference type="Google" id="ProtNLM"/>
    </source>
</evidence>
<accession>A0ABM5Z201</accession>
<protein>
    <recommendedName>
        <fullName evidence="3">Panthothenate synthetase</fullName>
    </recommendedName>
</protein>